<accession>A0A4Y2G311</accession>
<proteinExistence type="predicted"/>
<dbReference type="AlphaFoldDB" id="A0A4Y2G311"/>
<protein>
    <submittedName>
        <fullName evidence="1">Uncharacterized protein</fullName>
    </submittedName>
</protein>
<dbReference type="Proteomes" id="UP000499080">
    <property type="component" value="Unassembled WGS sequence"/>
</dbReference>
<keyword evidence="2" id="KW-1185">Reference proteome</keyword>
<evidence type="ECO:0000313" key="1">
    <source>
        <dbReference type="EMBL" id="GBM47029.1"/>
    </source>
</evidence>
<reference evidence="1 2" key="1">
    <citation type="journal article" date="2019" name="Sci. Rep.">
        <title>Orb-weaving spider Araneus ventricosus genome elucidates the spidroin gene catalogue.</title>
        <authorList>
            <person name="Kono N."/>
            <person name="Nakamura H."/>
            <person name="Ohtoshi R."/>
            <person name="Moran D.A.P."/>
            <person name="Shinohara A."/>
            <person name="Yoshida Y."/>
            <person name="Fujiwara M."/>
            <person name="Mori M."/>
            <person name="Tomita M."/>
            <person name="Arakawa K."/>
        </authorList>
    </citation>
    <scope>NUCLEOTIDE SEQUENCE [LARGE SCALE GENOMIC DNA]</scope>
</reference>
<dbReference type="EMBL" id="BGPR01001162">
    <property type="protein sequence ID" value="GBM47029.1"/>
    <property type="molecule type" value="Genomic_DNA"/>
</dbReference>
<gene>
    <name evidence="1" type="ORF">AVEN_152802_1</name>
</gene>
<organism evidence="1 2">
    <name type="scientific">Araneus ventricosus</name>
    <name type="common">Orbweaver spider</name>
    <name type="synonym">Epeira ventricosa</name>
    <dbReference type="NCBI Taxonomy" id="182803"/>
    <lineage>
        <taxon>Eukaryota</taxon>
        <taxon>Metazoa</taxon>
        <taxon>Ecdysozoa</taxon>
        <taxon>Arthropoda</taxon>
        <taxon>Chelicerata</taxon>
        <taxon>Arachnida</taxon>
        <taxon>Araneae</taxon>
        <taxon>Araneomorphae</taxon>
        <taxon>Entelegynae</taxon>
        <taxon>Araneoidea</taxon>
        <taxon>Araneidae</taxon>
        <taxon>Araneus</taxon>
    </lineage>
</organism>
<name>A0A4Y2G311_ARAVE</name>
<comment type="caution">
    <text evidence="1">The sequence shown here is derived from an EMBL/GenBank/DDBJ whole genome shotgun (WGS) entry which is preliminary data.</text>
</comment>
<evidence type="ECO:0000313" key="2">
    <source>
        <dbReference type="Proteomes" id="UP000499080"/>
    </source>
</evidence>
<sequence length="174" mass="19296">MDYTDGIPNSLKSSWNGQMTLWHPAARVVGKQNHCLDRETAKTLSHVESKSGNPPGGGEGSGWEFFHPVFQKFQIGTAVNGPLKQAIHISSKMEFLDTARTWHSGMAKLEFQLTLNPTLHLPIPIWGLDARVAAHERICLDWNLAKRLENRKSVWGGEIGGSKTGGSALWNLRE</sequence>